<dbReference type="InterPro" id="IPR011990">
    <property type="entry name" value="TPR-like_helical_dom_sf"/>
</dbReference>
<feature type="compositionally biased region" description="Acidic residues" evidence="7">
    <location>
        <begin position="129"/>
        <end position="138"/>
    </location>
</feature>
<feature type="compositionally biased region" description="Low complexity" evidence="7">
    <location>
        <begin position="16"/>
        <end position="29"/>
    </location>
</feature>
<evidence type="ECO:0000256" key="2">
    <source>
        <dbReference type="ARBA" id="ARBA00008402"/>
    </source>
</evidence>
<dbReference type="SMART" id="SM00028">
    <property type="entry name" value="TPR"/>
    <property type="match status" value="2"/>
</dbReference>
<accession>A0A1E3JPS7</accession>
<dbReference type="OrthoDB" id="5587616at2759"/>
<dbReference type="GO" id="GO:0005654">
    <property type="term" value="C:nucleoplasm"/>
    <property type="evidence" value="ECO:0007669"/>
    <property type="project" value="TreeGrafter"/>
</dbReference>
<dbReference type="InterPro" id="IPR051730">
    <property type="entry name" value="NASP-like"/>
</dbReference>
<keyword evidence="6" id="KW-0175">Coiled coil</keyword>
<dbReference type="PANTHER" id="PTHR15081:SF1">
    <property type="entry name" value="NUCLEAR AUTOANTIGENIC SPERM PROTEIN"/>
    <property type="match status" value="1"/>
</dbReference>
<evidence type="ECO:0000256" key="1">
    <source>
        <dbReference type="ARBA" id="ARBA00004123"/>
    </source>
</evidence>
<evidence type="ECO:0000313" key="10">
    <source>
        <dbReference type="Proteomes" id="UP000095149"/>
    </source>
</evidence>
<comment type="caution">
    <text evidence="9">The sequence shown here is derived from an EMBL/GenBank/DDBJ whole genome shotgun (WGS) entry which is preliminary data.</text>
</comment>
<feature type="domain" description="Tetratricopeptide SHNi-TPR" evidence="8">
    <location>
        <begin position="208"/>
        <end position="245"/>
    </location>
</feature>
<dbReference type="Proteomes" id="UP000095149">
    <property type="component" value="Unassembled WGS sequence"/>
</dbReference>
<evidence type="ECO:0000256" key="6">
    <source>
        <dbReference type="SAM" id="Coils"/>
    </source>
</evidence>
<comment type="subcellular location">
    <subcellularLocation>
        <location evidence="1">Nucleus</location>
    </subcellularLocation>
</comment>
<dbReference type="GO" id="GO:0042393">
    <property type="term" value="F:histone binding"/>
    <property type="evidence" value="ECO:0007669"/>
    <property type="project" value="TreeGrafter"/>
</dbReference>
<dbReference type="SUPFAM" id="SSF48452">
    <property type="entry name" value="TPR-like"/>
    <property type="match status" value="1"/>
</dbReference>
<dbReference type="GO" id="GO:0034080">
    <property type="term" value="P:CENP-A containing chromatin assembly"/>
    <property type="evidence" value="ECO:0007669"/>
    <property type="project" value="TreeGrafter"/>
</dbReference>
<evidence type="ECO:0000256" key="4">
    <source>
        <dbReference type="ARBA" id="ARBA00022803"/>
    </source>
</evidence>
<dbReference type="GO" id="GO:0006335">
    <property type="term" value="P:DNA replication-dependent chromatin assembly"/>
    <property type="evidence" value="ECO:0007669"/>
    <property type="project" value="TreeGrafter"/>
</dbReference>
<feature type="region of interest" description="Disordered" evidence="7">
    <location>
        <begin position="352"/>
        <end position="422"/>
    </location>
</feature>
<proteinExistence type="inferred from homology"/>
<keyword evidence="4" id="KW-0802">TPR repeat</keyword>
<dbReference type="EMBL" id="MEKH01000009">
    <property type="protein sequence ID" value="ODO02855.1"/>
    <property type="molecule type" value="Genomic_DNA"/>
</dbReference>
<reference evidence="9 10" key="1">
    <citation type="submission" date="2016-06" db="EMBL/GenBank/DDBJ databases">
        <title>Evolution of pathogenesis and genome organization in the Tremellales.</title>
        <authorList>
            <person name="Cuomo C."/>
            <person name="Litvintseva A."/>
            <person name="Heitman J."/>
            <person name="Chen Y."/>
            <person name="Sun S."/>
            <person name="Springer D."/>
            <person name="Dromer F."/>
            <person name="Young S."/>
            <person name="Zeng Q."/>
            <person name="Chapman S."/>
            <person name="Gujja S."/>
            <person name="Saif S."/>
            <person name="Birren B."/>
        </authorList>
    </citation>
    <scope>NUCLEOTIDE SEQUENCE [LARGE SCALE GENOMIC DNA]</scope>
    <source>
        <strain evidence="9 10">CBS 6273</strain>
    </source>
</reference>
<dbReference type="AlphaFoldDB" id="A0A1E3JPS7"/>
<evidence type="ECO:0000259" key="8">
    <source>
        <dbReference type="Pfam" id="PF10516"/>
    </source>
</evidence>
<evidence type="ECO:0000313" key="9">
    <source>
        <dbReference type="EMBL" id="ODO02855.1"/>
    </source>
</evidence>
<dbReference type="InterPro" id="IPR019544">
    <property type="entry name" value="Tetratricopeptide_SHNi-TPR_dom"/>
</dbReference>
<dbReference type="InterPro" id="IPR019734">
    <property type="entry name" value="TPR_rpt"/>
</dbReference>
<dbReference type="Pfam" id="PF10516">
    <property type="entry name" value="SHNi-TPR"/>
    <property type="match status" value="1"/>
</dbReference>
<feature type="region of interest" description="Disordered" evidence="7">
    <location>
        <begin position="1"/>
        <end position="29"/>
    </location>
</feature>
<dbReference type="Gene3D" id="1.25.40.10">
    <property type="entry name" value="Tetratricopeptide repeat domain"/>
    <property type="match status" value="1"/>
</dbReference>
<feature type="coiled-coil region" evidence="6">
    <location>
        <begin position="305"/>
        <end position="332"/>
    </location>
</feature>
<name>A0A1E3JPS7_9TREE</name>
<feature type="compositionally biased region" description="Low complexity" evidence="7">
    <location>
        <begin position="139"/>
        <end position="158"/>
    </location>
</feature>
<keyword evidence="5" id="KW-0539">Nucleus</keyword>
<keyword evidence="3" id="KW-0677">Repeat</keyword>
<feature type="compositionally biased region" description="Pro residues" evidence="7">
    <location>
        <begin position="380"/>
        <end position="391"/>
    </location>
</feature>
<comment type="similarity">
    <text evidence="2">Belongs to the NASP family.</text>
</comment>
<dbReference type="PANTHER" id="PTHR15081">
    <property type="entry name" value="NUCLEAR AUTOANTIGENIC SPERM PROTEIN NASP -RELATED"/>
    <property type="match status" value="1"/>
</dbReference>
<feature type="compositionally biased region" description="Basic and acidic residues" evidence="7">
    <location>
        <begin position="401"/>
        <end position="422"/>
    </location>
</feature>
<feature type="region of interest" description="Disordered" evidence="7">
    <location>
        <begin position="97"/>
        <end position="163"/>
    </location>
</feature>
<evidence type="ECO:0000256" key="3">
    <source>
        <dbReference type="ARBA" id="ARBA00022737"/>
    </source>
</evidence>
<evidence type="ECO:0000256" key="5">
    <source>
        <dbReference type="ARBA" id="ARBA00023242"/>
    </source>
</evidence>
<organism evidence="9 10">
    <name type="scientific">Cryptococcus amylolentus CBS 6273</name>
    <dbReference type="NCBI Taxonomy" id="1296118"/>
    <lineage>
        <taxon>Eukaryota</taxon>
        <taxon>Fungi</taxon>
        <taxon>Dikarya</taxon>
        <taxon>Basidiomycota</taxon>
        <taxon>Agaricomycotina</taxon>
        <taxon>Tremellomycetes</taxon>
        <taxon>Tremellales</taxon>
        <taxon>Cryptococcaceae</taxon>
        <taxon>Cryptococcus</taxon>
    </lineage>
</organism>
<protein>
    <recommendedName>
        <fullName evidence="8">Tetratricopeptide SHNi-TPR domain-containing protein</fullName>
    </recommendedName>
</protein>
<sequence length="422" mass="44115">MCVTPPSPYSADKLCRSSSDIPDASASSDPAAIRASIDKLVDEGKKAIALSQWEEAVERYGEALELQQELVGDKDPQMAPLLLSYGRALYELASSQAGVMGREEPTPIADEAGPSGEQNPNFVFSADPASDDEGDDAAGPEPEASGSAPGPSGPSAEAAEGEAADDIGELEDDYNAAWEVLDVARKIYEEIVSTLKEGEGEKERLALADCHQTLGDVSCETEKFPQAVEDFTAALTIKSALLPPSSRAIASLHYQIATALENIPSKRTSALSHVEAAIHAFQLRKAQLSGPATSDQPAEVGKLSEKEKKNELEEVELLLGDLEAKVEELKSTPEAAQEVHESINLLMGQSEGAGVKVDNGPVNDLTGMVKKKKPKAAPARPAPAAPTPAPAPAADAPVVGGEKRAAEGGDEPAAKKAKPDEA</sequence>
<evidence type="ECO:0000256" key="7">
    <source>
        <dbReference type="SAM" id="MobiDB-lite"/>
    </source>
</evidence>
<gene>
    <name evidence="9" type="ORF">I350_05696</name>
</gene>